<feature type="coiled-coil region" evidence="1">
    <location>
        <begin position="137"/>
        <end position="197"/>
    </location>
</feature>
<evidence type="ECO:0000256" key="1">
    <source>
        <dbReference type="SAM" id="Coils"/>
    </source>
</evidence>
<evidence type="ECO:0008006" key="5">
    <source>
        <dbReference type="Google" id="ProtNLM"/>
    </source>
</evidence>
<feature type="region of interest" description="Disordered" evidence="2">
    <location>
        <begin position="386"/>
        <end position="456"/>
    </location>
</feature>
<feature type="compositionally biased region" description="Basic and acidic residues" evidence="2">
    <location>
        <begin position="427"/>
        <end position="442"/>
    </location>
</feature>
<comment type="caution">
    <text evidence="3">The sequence shown here is derived from an EMBL/GenBank/DDBJ whole genome shotgun (WGS) entry which is preliminary data.</text>
</comment>
<accession>A0A507QV80</accession>
<dbReference type="STRING" id="5098.A0A507QV80"/>
<feature type="region of interest" description="Disordered" evidence="2">
    <location>
        <begin position="55"/>
        <end position="94"/>
    </location>
</feature>
<dbReference type="AlphaFoldDB" id="A0A507QV80"/>
<evidence type="ECO:0000313" key="3">
    <source>
        <dbReference type="EMBL" id="TQB72194.1"/>
    </source>
</evidence>
<gene>
    <name evidence="3" type="ORF">MPDQ_006992</name>
</gene>
<dbReference type="EMBL" id="VIFY01000068">
    <property type="protein sequence ID" value="TQB72194.1"/>
    <property type="molecule type" value="Genomic_DNA"/>
</dbReference>
<organism evidence="3 4">
    <name type="scientific">Monascus purpureus</name>
    <name type="common">Red mold</name>
    <name type="synonym">Monascus anka</name>
    <dbReference type="NCBI Taxonomy" id="5098"/>
    <lineage>
        <taxon>Eukaryota</taxon>
        <taxon>Fungi</taxon>
        <taxon>Dikarya</taxon>
        <taxon>Ascomycota</taxon>
        <taxon>Pezizomycotina</taxon>
        <taxon>Eurotiomycetes</taxon>
        <taxon>Eurotiomycetidae</taxon>
        <taxon>Eurotiales</taxon>
        <taxon>Aspergillaceae</taxon>
        <taxon>Monascus</taxon>
    </lineage>
</organism>
<name>A0A507QV80_MONPU</name>
<reference evidence="3 4" key="1">
    <citation type="submission" date="2019-06" db="EMBL/GenBank/DDBJ databases">
        <title>Wine fermentation using esterase from Monascus purpureus.</title>
        <authorList>
            <person name="Geng C."/>
            <person name="Zhang Y."/>
        </authorList>
    </citation>
    <scope>NUCLEOTIDE SEQUENCE [LARGE SCALE GENOMIC DNA]</scope>
    <source>
        <strain evidence="3">HQ1</strain>
    </source>
</reference>
<feature type="region of interest" description="Disordered" evidence="2">
    <location>
        <begin position="1"/>
        <end position="21"/>
    </location>
</feature>
<evidence type="ECO:0000256" key="2">
    <source>
        <dbReference type="SAM" id="MobiDB-lite"/>
    </source>
</evidence>
<keyword evidence="4" id="KW-1185">Reference proteome</keyword>
<feature type="compositionally biased region" description="Polar residues" evidence="2">
    <location>
        <begin position="74"/>
        <end position="83"/>
    </location>
</feature>
<feature type="compositionally biased region" description="Basic and acidic residues" evidence="2">
    <location>
        <begin position="393"/>
        <end position="419"/>
    </location>
</feature>
<protein>
    <recommendedName>
        <fullName evidence="5">Autophagy-related protein Atg28</fullName>
    </recommendedName>
</protein>
<dbReference type="Proteomes" id="UP000319663">
    <property type="component" value="Unassembled WGS sequence"/>
</dbReference>
<keyword evidence="1" id="KW-0175">Coiled coil</keyword>
<evidence type="ECO:0000313" key="4">
    <source>
        <dbReference type="Proteomes" id="UP000319663"/>
    </source>
</evidence>
<proteinExistence type="predicted"/>
<dbReference type="OrthoDB" id="5342758at2759"/>
<sequence length="456" mass="51309">MSTIFSQRGRKDKHHDVPNASTYHRDPILWFERQVKHIQRDLQILIDAQSDGLLAGLSAPGKDGGPSSEDPTRSSEPSSSQKPPNAAIKRSGKRKIGLRAAREGILKSMHDILKLREEQQEIIGAQIGGRNVALMEINKLSSKKTGLEESIAAIQNDNGIQKGAELKEEARNLEADINELETRLYEMKARHRRVLDEISQHENAVEAKLSSYKASLSLVESNIRECLRYPPVEPLASVAADTAFYSLNPKRRTLDMAKAHWKSEKVALENKQQEINLEVEALEEGVDVWKQVVTAVSSFERRLKAEMRRFIQTKSQLLHPDTSISKKSKDEQVKAILEDLEHTSSFVAEKLELAEEKDWRLLVCCIGAELEALKEAHGLLSSAFNVPVEDPSVPEKEPDNADTRDEHHDDSHTDLHDVDNPEPPADLLRDTDTHSHDAIYRSEDDEPDPAWLLPET</sequence>